<feature type="non-terminal residue" evidence="3">
    <location>
        <position position="239"/>
    </location>
</feature>
<evidence type="ECO:0000313" key="4">
    <source>
        <dbReference type="Proteomes" id="UP001281656"/>
    </source>
</evidence>
<name>A0ABU4JYL4_9CLOT</name>
<proteinExistence type="predicted"/>
<evidence type="ECO:0000259" key="2">
    <source>
        <dbReference type="Pfam" id="PF25023"/>
    </source>
</evidence>
<protein>
    <submittedName>
        <fullName evidence="3">Cell wall associated protein</fullName>
    </submittedName>
</protein>
<organism evidence="3 4">
    <name type="scientific">Clostridium tanneri</name>
    <dbReference type="NCBI Taxonomy" id="3037988"/>
    <lineage>
        <taxon>Bacteria</taxon>
        <taxon>Bacillati</taxon>
        <taxon>Bacillota</taxon>
        <taxon>Clostridia</taxon>
        <taxon>Eubacteriales</taxon>
        <taxon>Clostridiaceae</taxon>
        <taxon>Clostridium</taxon>
    </lineage>
</organism>
<comment type="caution">
    <text evidence="3">The sequence shown here is derived from an EMBL/GenBank/DDBJ whole genome shotgun (WGS) entry which is preliminary data.</text>
</comment>
<gene>
    <name evidence="3" type="ORF">P8V03_19040</name>
</gene>
<dbReference type="Proteomes" id="UP001281656">
    <property type="component" value="Unassembled WGS sequence"/>
</dbReference>
<sequence length="239" mass="27040">RRFALGVGLEKSSTEADWFLIPFNEDIDDWQYVSSVIVAKSDYRKVSIYGEYYNNLNEAYFTDFQLYKEEYGASYTYDEKGNVISVQSLAKEKSSFNYDGNNNLKSVVTPTNGVYEYKYDSKRNLTNAVSATKVQYSFDYDSSGNPVKSRVEKAPETGVISEKLFMESTANYSISGNYLKAAIDNEENSVISHYNEEKGVLTATTDGKGSKTFYSYDDMNRLVSVSKALEGTESRNIEK</sequence>
<keyword evidence="4" id="KW-1185">Reference proteome</keyword>
<feature type="non-terminal residue" evidence="3">
    <location>
        <position position="1"/>
    </location>
</feature>
<dbReference type="Gene3D" id="2.180.10.10">
    <property type="entry name" value="RHS repeat-associated core"/>
    <property type="match status" value="1"/>
</dbReference>
<evidence type="ECO:0000256" key="1">
    <source>
        <dbReference type="ARBA" id="ARBA00022737"/>
    </source>
</evidence>
<evidence type="ECO:0000313" key="3">
    <source>
        <dbReference type="EMBL" id="MDW8803225.1"/>
    </source>
</evidence>
<dbReference type="EMBL" id="JARUJP010000084">
    <property type="protein sequence ID" value="MDW8803225.1"/>
    <property type="molecule type" value="Genomic_DNA"/>
</dbReference>
<dbReference type="Pfam" id="PF25023">
    <property type="entry name" value="TEN_YD-shell"/>
    <property type="match status" value="1"/>
</dbReference>
<accession>A0ABU4JYL4</accession>
<dbReference type="InterPro" id="IPR056823">
    <property type="entry name" value="TEN-like_YD-shell"/>
</dbReference>
<keyword evidence="1" id="KW-0677">Repeat</keyword>
<reference evidence="3 4" key="1">
    <citation type="submission" date="2023-04" db="EMBL/GenBank/DDBJ databases">
        <title>Clostridium tannerae sp. nov., isolated from the fecal material of an alpaca.</title>
        <authorList>
            <person name="Miller S."/>
            <person name="Hendry M."/>
            <person name="King J."/>
            <person name="Sankaranarayanan K."/>
            <person name="Lawson P.A."/>
        </authorList>
    </citation>
    <scope>NUCLEOTIDE SEQUENCE [LARGE SCALE GENOMIC DNA]</scope>
    <source>
        <strain evidence="3 4">A1-XYC3</strain>
    </source>
</reference>
<feature type="domain" description="Teneurin-like YD-shell" evidence="2">
    <location>
        <begin position="74"/>
        <end position="145"/>
    </location>
</feature>